<dbReference type="Proteomes" id="UP001221757">
    <property type="component" value="Unassembled WGS sequence"/>
</dbReference>
<proteinExistence type="predicted"/>
<protein>
    <submittedName>
        <fullName evidence="1">Uncharacterized protein</fullName>
    </submittedName>
</protein>
<evidence type="ECO:0000313" key="2">
    <source>
        <dbReference type="Proteomes" id="UP001221757"/>
    </source>
</evidence>
<feature type="non-terminal residue" evidence="1">
    <location>
        <position position="1"/>
    </location>
</feature>
<sequence length="259" mass="27567">GAVWAVPAPAGGVRLSVSSAVPPLRLIGTALGFAVPPFPIRSLFPIPRSFLRLRPPVLSCSPRSASACVSVSASAPLVLPAPLVPRPWRLFPSSSIGSLSFFLAALFLFPISTAPRAPFSPALRAPCPVHGLSLTSPSRPSRPTAHRPLVLLFARLDRRHPRFRIPVGVVLLNLSAVTRAPILVAGAFLPVAGAFLTGAFPAHTHPPSTRARRPSPVAHYSPVARHLRARSTLPSLPHLLATLHPYLLPYPIRARSFPA</sequence>
<accession>A0AAD7CRI5</accession>
<gene>
    <name evidence="1" type="ORF">B0H17DRAFT_1337526</name>
</gene>
<dbReference type="EMBL" id="JARKIE010000269">
    <property type="protein sequence ID" value="KAJ7659469.1"/>
    <property type="molecule type" value="Genomic_DNA"/>
</dbReference>
<evidence type="ECO:0000313" key="1">
    <source>
        <dbReference type="EMBL" id="KAJ7659469.1"/>
    </source>
</evidence>
<comment type="caution">
    <text evidence="1">The sequence shown here is derived from an EMBL/GenBank/DDBJ whole genome shotgun (WGS) entry which is preliminary data.</text>
</comment>
<keyword evidence="2" id="KW-1185">Reference proteome</keyword>
<organism evidence="1 2">
    <name type="scientific">Mycena rosella</name>
    <name type="common">Pink bonnet</name>
    <name type="synonym">Agaricus rosellus</name>
    <dbReference type="NCBI Taxonomy" id="1033263"/>
    <lineage>
        <taxon>Eukaryota</taxon>
        <taxon>Fungi</taxon>
        <taxon>Dikarya</taxon>
        <taxon>Basidiomycota</taxon>
        <taxon>Agaricomycotina</taxon>
        <taxon>Agaricomycetes</taxon>
        <taxon>Agaricomycetidae</taxon>
        <taxon>Agaricales</taxon>
        <taxon>Marasmiineae</taxon>
        <taxon>Mycenaceae</taxon>
        <taxon>Mycena</taxon>
    </lineage>
</organism>
<name>A0AAD7CRI5_MYCRO</name>
<dbReference type="AlphaFoldDB" id="A0AAD7CRI5"/>
<reference evidence="1" key="1">
    <citation type="submission" date="2023-03" db="EMBL/GenBank/DDBJ databases">
        <title>Massive genome expansion in bonnet fungi (Mycena s.s.) driven by repeated elements and novel gene families across ecological guilds.</title>
        <authorList>
            <consortium name="Lawrence Berkeley National Laboratory"/>
            <person name="Harder C.B."/>
            <person name="Miyauchi S."/>
            <person name="Viragh M."/>
            <person name="Kuo A."/>
            <person name="Thoen E."/>
            <person name="Andreopoulos B."/>
            <person name="Lu D."/>
            <person name="Skrede I."/>
            <person name="Drula E."/>
            <person name="Henrissat B."/>
            <person name="Morin E."/>
            <person name="Kohler A."/>
            <person name="Barry K."/>
            <person name="LaButti K."/>
            <person name="Morin E."/>
            <person name="Salamov A."/>
            <person name="Lipzen A."/>
            <person name="Mereny Z."/>
            <person name="Hegedus B."/>
            <person name="Baldrian P."/>
            <person name="Stursova M."/>
            <person name="Weitz H."/>
            <person name="Taylor A."/>
            <person name="Grigoriev I.V."/>
            <person name="Nagy L.G."/>
            <person name="Martin F."/>
            <person name="Kauserud H."/>
        </authorList>
    </citation>
    <scope>NUCLEOTIDE SEQUENCE</scope>
    <source>
        <strain evidence="1">CBHHK067</strain>
    </source>
</reference>